<sequence length="90" mass="9763">MLSGTANHVLPIGPVLLQPVSPSLSKAHVRESVLLRIGKGNNQWAIVKLSDANPLLTLSDGVILLHRANTITLAILMCCESYQWNLELPP</sequence>
<proteinExistence type="predicted"/>
<organism evidence="1 2">
    <name type="scientific">Araneus ventricosus</name>
    <name type="common">Orbweaver spider</name>
    <name type="synonym">Epeira ventricosa</name>
    <dbReference type="NCBI Taxonomy" id="182803"/>
    <lineage>
        <taxon>Eukaryota</taxon>
        <taxon>Metazoa</taxon>
        <taxon>Ecdysozoa</taxon>
        <taxon>Arthropoda</taxon>
        <taxon>Chelicerata</taxon>
        <taxon>Arachnida</taxon>
        <taxon>Araneae</taxon>
        <taxon>Araneomorphae</taxon>
        <taxon>Entelegynae</taxon>
        <taxon>Araneoidea</taxon>
        <taxon>Araneidae</taxon>
        <taxon>Araneus</taxon>
    </lineage>
</organism>
<gene>
    <name evidence="1" type="ORF">AVEN_194993_1</name>
</gene>
<dbReference type="EMBL" id="BGPR01002063">
    <property type="protein sequence ID" value="GBM67129.1"/>
    <property type="molecule type" value="Genomic_DNA"/>
</dbReference>
<accession>A0A4Y2HPW8</accession>
<comment type="caution">
    <text evidence="1">The sequence shown here is derived from an EMBL/GenBank/DDBJ whole genome shotgun (WGS) entry which is preliminary data.</text>
</comment>
<dbReference type="AlphaFoldDB" id="A0A4Y2HPW8"/>
<keyword evidence="2" id="KW-1185">Reference proteome</keyword>
<evidence type="ECO:0000313" key="2">
    <source>
        <dbReference type="Proteomes" id="UP000499080"/>
    </source>
</evidence>
<name>A0A4Y2HPW8_ARAVE</name>
<dbReference type="Proteomes" id="UP000499080">
    <property type="component" value="Unassembled WGS sequence"/>
</dbReference>
<reference evidence="1 2" key="1">
    <citation type="journal article" date="2019" name="Sci. Rep.">
        <title>Orb-weaving spider Araneus ventricosus genome elucidates the spidroin gene catalogue.</title>
        <authorList>
            <person name="Kono N."/>
            <person name="Nakamura H."/>
            <person name="Ohtoshi R."/>
            <person name="Moran D.A.P."/>
            <person name="Shinohara A."/>
            <person name="Yoshida Y."/>
            <person name="Fujiwara M."/>
            <person name="Mori M."/>
            <person name="Tomita M."/>
            <person name="Arakawa K."/>
        </authorList>
    </citation>
    <scope>NUCLEOTIDE SEQUENCE [LARGE SCALE GENOMIC DNA]</scope>
</reference>
<evidence type="ECO:0000313" key="1">
    <source>
        <dbReference type="EMBL" id="GBM67129.1"/>
    </source>
</evidence>
<protein>
    <submittedName>
        <fullName evidence="1">Uncharacterized protein</fullName>
    </submittedName>
</protein>